<gene>
    <name evidence="1" type="ORF">IMZ28_07375</name>
</gene>
<keyword evidence="2" id="KW-1185">Reference proteome</keyword>
<evidence type="ECO:0000313" key="2">
    <source>
        <dbReference type="Proteomes" id="UP000595074"/>
    </source>
</evidence>
<evidence type="ECO:0000313" key="1">
    <source>
        <dbReference type="EMBL" id="QOR61269.1"/>
    </source>
</evidence>
<dbReference type="Proteomes" id="UP000595074">
    <property type="component" value="Chromosome"/>
</dbReference>
<organism evidence="1 2">
    <name type="scientific">Sulfurovum indicum</name>
    <dbReference type="NCBI Taxonomy" id="2779528"/>
    <lineage>
        <taxon>Bacteria</taxon>
        <taxon>Pseudomonadati</taxon>
        <taxon>Campylobacterota</taxon>
        <taxon>Epsilonproteobacteria</taxon>
        <taxon>Campylobacterales</taxon>
        <taxon>Sulfurovaceae</taxon>
        <taxon>Sulfurovum</taxon>
    </lineage>
</organism>
<sequence>MREKYLEEDALLLVEQNFYFLQTGAFFTTLSKEYNLSHSCNLQIIKEFDKAQVYRFNENIIRQVLENAKESSKEETILFEYFVEMNAFRGICMAMVEALKLERGFKHFLQEKLAHQFDSFVDIISFVRNVLSHNIHADIYLDEKDYEGTLKRILRCRRDPNVHFDFLYSRDLEEIQSPAPEYGFKCTINFQNLNNNTPFLEVISLWELMMLSELCFNLVIAYRLSKTS</sequence>
<dbReference type="KEGG" id="sinu:IMZ28_07375"/>
<accession>A0A7M1S3G5</accession>
<dbReference type="EMBL" id="CP063164">
    <property type="protein sequence ID" value="QOR61269.1"/>
    <property type="molecule type" value="Genomic_DNA"/>
</dbReference>
<reference evidence="1 2" key="1">
    <citation type="submission" date="2020-10" db="EMBL/GenBank/DDBJ databases">
        <title>The genome of sulfurovum sp.</title>
        <authorList>
            <person name="Xie S."/>
            <person name="Shao Z."/>
            <person name="Jiang L."/>
        </authorList>
    </citation>
    <scope>NUCLEOTIDE SEQUENCE [LARGE SCALE GENOMIC DNA]</scope>
    <source>
        <strain evidence="1 2">ST-419</strain>
    </source>
</reference>
<protein>
    <submittedName>
        <fullName evidence="1">Uncharacterized protein</fullName>
    </submittedName>
</protein>
<proteinExistence type="predicted"/>
<dbReference type="AlphaFoldDB" id="A0A7M1S3G5"/>
<name>A0A7M1S3G5_9BACT</name>
<dbReference type="RefSeq" id="WP_197547942.1">
    <property type="nucleotide sequence ID" value="NZ_CP063164.1"/>
</dbReference>